<dbReference type="PROSITE" id="PS50982">
    <property type="entry name" value="MBD"/>
    <property type="match status" value="1"/>
</dbReference>
<dbReference type="PANTHER" id="PTHR45915">
    <property type="entry name" value="TRANSCRIPTION INTERMEDIARY FACTOR"/>
    <property type="match status" value="1"/>
</dbReference>
<dbReference type="Proteomes" id="UP000092462">
    <property type="component" value="Unassembled WGS sequence"/>
</dbReference>
<comment type="subcellular location">
    <subcellularLocation>
        <location evidence="1">Nucleus</location>
    </subcellularLocation>
</comment>
<proteinExistence type="predicted"/>
<sequence>GGPKVPGTTKRGRKKTISLDPNPLLGGVQDDQETPTGIAYDAAKRPRLHHNVEQDSDGPLNLCMKPESKSQSTKSDSGTSLQNLSSFTAAFGSNQQFEGSLSKPKKNTVASLLAQSRAVGIKPSITSQHLLGQTSGGECVRPPSAPQSRNLQDGQMDVSTDSESVVTDYGGQSESETEETINLEELLVPMNGGWKRETVIRGLTKSGQIIGDVIYIPPKSQLKLKSMEEVEIVIEKQYPMLSKDNFSFSTRAILGTFLQAPLTSTPVREEDLIRMTDVDVMKRLEELKMYTRHTQLGVEQRIEIARQQQALRDVKKIVKEENAKREKLKEHEKPDRMETGRQERQVRNQQSTEVARRKREESDRQKNEEMQRKMQEKELKRQKASERELEKERRRHHSGLVKLLEIRRKYEERERKKHQVINAIFVH</sequence>
<dbReference type="SUPFAM" id="SSF54171">
    <property type="entry name" value="DNA-binding domain"/>
    <property type="match status" value="1"/>
</dbReference>
<evidence type="ECO:0000313" key="4">
    <source>
        <dbReference type="Proteomes" id="UP000092462"/>
    </source>
</evidence>
<feature type="compositionally biased region" description="Polar residues" evidence="2">
    <location>
        <begin position="146"/>
        <end position="165"/>
    </location>
</feature>
<dbReference type="GO" id="GO:0000785">
    <property type="term" value="C:chromatin"/>
    <property type="evidence" value="ECO:0007669"/>
    <property type="project" value="TreeGrafter"/>
</dbReference>
<dbReference type="VEuPathDB" id="VectorBase:PPAI005846"/>
<dbReference type="Gene3D" id="3.30.890.10">
    <property type="entry name" value="Methyl-cpg-binding Protein 2, Chain A"/>
    <property type="match status" value="1"/>
</dbReference>
<dbReference type="PANTHER" id="PTHR45915:SF2">
    <property type="entry name" value="TOUTATIS, ISOFORM E"/>
    <property type="match status" value="1"/>
</dbReference>
<feature type="compositionally biased region" description="Polar residues" evidence="2">
    <location>
        <begin position="69"/>
        <end position="81"/>
    </location>
</feature>
<evidence type="ECO:0000313" key="3">
    <source>
        <dbReference type="EnsemblMetazoa" id="PPAI005846-PA"/>
    </source>
</evidence>
<dbReference type="AlphaFoldDB" id="A0A1B0DD75"/>
<evidence type="ECO:0000256" key="2">
    <source>
        <dbReference type="SAM" id="MobiDB-lite"/>
    </source>
</evidence>
<dbReference type="InterPro" id="IPR001739">
    <property type="entry name" value="Methyl_CpG_DNA-bd"/>
</dbReference>
<dbReference type="GO" id="GO:0005634">
    <property type="term" value="C:nucleus"/>
    <property type="evidence" value="ECO:0007669"/>
    <property type="project" value="UniProtKB-SubCell"/>
</dbReference>
<feature type="region of interest" description="Disordered" evidence="2">
    <location>
        <begin position="1"/>
        <end position="81"/>
    </location>
</feature>
<reference evidence="3" key="1">
    <citation type="submission" date="2022-08" db="UniProtKB">
        <authorList>
            <consortium name="EnsemblMetazoa"/>
        </authorList>
    </citation>
    <scope>IDENTIFICATION</scope>
    <source>
        <strain evidence="3">Israel</strain>
    </source>
</reference>
<keyword evidence="4" id="KW-1185">Reference proteome</keyword>
<name>A0A1B0DD75_PHLPP</name>
<dbReference type="EnsemblMetazoa" id="PPAI005846-RA">
    <property type="protein sequence ID" value="PPAI005846-PA"/>
    <property type="gene ID" value="PPAI005846"/>
</dbReference>
<feature type="region of interest" description="Disordered" evidence="2">
    <location>
        <begin position="322"/>
        <end position="397"/>
    </location>
</feature>
<protein>
    <submittedName>
        <fullName evidence="3">Uncharacterized protein</fullName>
    </submittedName>
</protein>
<accession>A0A1B0DD75</accession>
<dbReference type="SMART" id="SM00391">
    <property type="entry name" value="MBD"/>
    <property type="match status" value="1"/>
</dbReference>
<organism evidence="3 4">
    <name type="scientific">Phlebotomus papatasi</name>
    <name type="common">Sandfly</name>
    <dbReference type="NCBI Taxonomy" id="29031"/>
    <lineage>
        <taxon>Eukaryota</taxon>
        <taxon>Metazoa</taxon>
        <taxon>Ecdysozoa</taxon>
        <taxon>Arthropoda</taxon>
        <taxon>Hexapoda</taxon>
        <taxon>Insecta</taxon>
        <taxon>Pterygota</taxon>
        <taxon>Neoptera</taxon>
        <taxon>Endopterygota</taxon>
        <taxon>Diptera</taxon>
        <taxon>Nematocera</taxon>
        <taxon>Psychodoidea</taxon>
        <taxon>Psychodidae</taxon>
        <taxon>Phlebotomus</taxon>
        <taxon>Phlebotomus</taxon>
    </lineage>
</organism>
<feature type="region of interest" description="Disordered" evidence="2">
    <location>
        <begin position="130"/>
        <end position="177"/>
    </location>
</feature>
<dbReference type="Pfam" id="PF01429">
    <property type="entry name" value="MBD"/>
    <property type="match status" value="1"/>
</dbReference>
<dbReference type="EMBL" id="AJVK01031727">
    <property type="status" value="NOT_ANNOTATED_CDS"/>
    <property type="molecule type" value="Genomic_DNA"/>
</dbReference>
<evidence type="ECO:0000256" key="1">
    <source>
        <dbReference type="ARBA" id="ARBA00004123"/>
    </source>
</evidence>
<dbReference type="GO" id="GO:0003677">
    <property type="term" value="F:DNA binding"/>
    <property type="evidence" value="ECO:0007669"/>
    <property type="project" value="InterPro"/>
</dbReference>
<feature type="compositionally biased region" description="Basic and acidic residues" evidence="2">
    <location>
        <begin position="354"/>
        <end position="392"/>
    </location>
</feature>
<dbReference type="VEuPathDB" id="VectorBase:PPAPM1_008681"/>
<feature type="compositionally biased region" description="Basic and acidic residues" evidence="2">
    <location>
        <begin position="322"/>
        <end position="346"/>
    </location>
</feature>
<dbReference type="InterPro" id="IPR016177">
    <property type="entry name" value="DNA-bd_dom_sf"/>
</dbReference>
<dbReference type="EMBL" id="AJVK01031728">
    <property type="status" value="NOT_ANNOTATED_CDS"/>
    <property type="molecule type" value="Genomic_DNA"/>
</dbReference>